<reference evidence="1 2" key="1">
    <citation type="submission" date="2018-06" db="EMBL/GenBank/DDBJ databases">
        <title>The Genome of Cuscuta australis (Dodder) Provides Insight into the Evolution of Plant Parasitism.</title>
        <authorList>
            <person name="Liu H."/>
        </authorList>
    </citation>
    <scope>NUCLEOTIDE SEQUENCE [LARGE SCALE GENOMIC DNA]</scope>
    <source>
        <strain evidence="2">cv. Yunnan</strain>
        <tissue evidence="1">Vines</tissue>
    </source>
</reference>
<accession>A0A328DW03</accession>
<organism evidence="1 2">
    <name type="scientific">Cuscuta australis</name>
    <dbReference type="NCBI Taxonomy" id="267555"/>
    <lineage>
        <taxon>Eukaryota</taxon>
        <taxon>Viridiplantae</taxon>
        <taxon>Streptophyta</taxon>
        <taxon>Embryophyta</taxon>
        <taxon>Tracheophyta</taxon>
        <taxon>Spermatophyta</taxon>
        <taxon>Magnoliopsida</taxon>
        <taxon>eudicotyledons</taxon>
        <taxon>Gunneridae</taxon>
        <taxon>Pentapetalae</taxon>
        <taxon>asterids</taxon>
        <taxon>lamiids</taxon>
        <taxon>Solanales</taxon>
        <taxon>Convolvulaceae</taxon>
        <taxon>Cuscuteae</taxon>
        <taxon>Cuscuta</taxon>
        <taxon>Cuscuta subgen. Grammica</taxon>
        <taxon>Cuscuta sect. Cleistogrammica</taxon>
    </lineage>
</organism>
<comment type="caution">
    <text evidence="1">The sequence shown here is derived from an EMBL/GenBank/DDBJ whole genome shotgun (WGS) entry which is preliminary data.</text>
</comment>
<keyword evidence="2" id="KW-1185">Reference proteome</keyword>
<evidence type="ECO:0000313" key="2">
    <source>
        <dbReference type="Proteomes" id="UP000249390"/>
    </source>
</evidence>
<dbReference type="AlphaFoldDB" id="A0A328DW03"/>
<dbReference type="EMBL" id="NQVE01000076">
    <property type="protein sequence ID" value="RAL49904.1"/>
    <property type="molecule type" value="Genomic_DNA"/>
</dbReference>
<gene>
    <name evidence="1" type="ORF">DM860_002195</name>
</gene>
<protein>
    <submittedName>
        <fullName evidence="1">Uncharacterized protein</fullName>
    </submittedName>
</protein>
<proteinExistence type="predicted"/>
<name>A0A328DW03_9ASTE</name>
<dbReference type="Proteomes" id="UP000249390">
    <property type="component" value="Unassembled WGS sequence"/>
</dbReference>
<sequence length="146" mass="16001">MIAVQHLMASRRRHEQEAAVDFLAAVQDPAANSTAAVEIPGRCRFGLPSGNGSELTVPIHWSKPSKALEVWRESRGFAAKMVNQSDSSSSSLGFTTAMRYDIFGLFRSSMRSGLTLESAMTSSDSGLYGNIRLLTWPSLFLFNKIL</sequence>
<evidence type="ECO:0000313" key="1">
    <source>
        <dbReference type="EMBL" id="RAL49904.1"/>
    </source>
</evidence>